<dbReference type="Proteomes" id="UP001152797">
    <property type="component" value="Unassembled WGS sequence"/>
</dbReference>
<reference evidence="4" key="2">
    <citation type="submission" date="2024-04" db="EMBL/GenBank/DDBJ databases">
        <authorList>
            <person name="Chen Y."/>
            <person name="Shah S."/>
            <person name="Dougan E. K."/>
            <person name="Thang M."/>
            <person name="Chan C."/>
        </authorList>
    </citation>
    <scope>NUCLEOTIDE SEQUENCE [LARGE SCALE GENOMIC DNA]</scope>
</reference>
<feature type="compositionally biased region" description="Polar residues" evidence="2">
    <location>
        <begin position="1398"/>
        <end position="1409"/>
    </location>
</feature>
<organism evidence="3">
    <name type="scientific">Cladocopium goreaui</name>
    <dbReference type="NCBI Taxonomy" id="2562237"/>
    <lineage>
        <taxon>Eukaryota</taxon>
        <taxon>Sar</taxon>
        <taxon>Alveolata</taxon>
        <taxon>Dinophyceae</taxon>
        <taxon>Suessiales</taxon>
        <taxon>Symbiodiniaceae</taxon>
        <taxon>Cladocopium</taxon>
    </lineage>
</organism>
<evidence type="ECO:0000313" key="3">
    <source>
        <dbReference type="EMBL" id="CAI4005690.1"/>
    </source>
</evidence>
<feature type="coiled-coil region" evidence="1">
    <location>
        <begin position="951"/>
        <end position="985"/>
    </location>
</feature>
<evidence type="ECO:0000313" key="6">
    <source>
        <dbReference type="Proteomes" id="UP001152797"/>
    </source>
</evidence>
<feature type="coiled-coil region" evidence="1">
    <location>
        <begin position="668"/>
        <end position="738"/>
    </location>
</feature>
<feature type="coiled-coil region" evidence="1">
    <location>
        <begin position="62"/>
        <end position="89"/>
    </location>
</feature>
<evidence type="ECO:0000256" key="1">
    <source>
        <dbReference type="SAM" id="Coils"/>
    </source>
</evidence>
<feature type="compositionally biased region" description="Polar residues" evidence="2">
    <location>
        <begin position="1433"/>
        <end position="1449"/>
    </location>
</feature>
<feature type="region of interest" description="Disordered" evidence="2">
    <location>
        <begin position="1564"/>
        <end position="1583"/>
    </location>
</feature>
<feature type="coiled-coil region" evidence="1">
    <location>
        <begin position="418"/>
        <end position="480"/>
    </location>
</feature>
<dbReference type="InterPro" id="IPR036412">
    <property type="entry name" value="HAD-like_sf"/>
</dbReference>
<dbReference type="EMBL" id="CAMXCT030003669">
    <property type="protein sequence ID" value="CAL4793002.1"/>
    <property type="molecule type" value="Genomic_DNA"/>
</dbReference>
<feature type="coiled-coil region" evidence="1">
    <location>
        <begin position="125"/>
        <end position="173"/>
    </location>
</feature>
<reference evidence="3" key="1">
    <citation type="submission" date="2022-10" db="EMBL/GenBank/DDBJ databases">
        <authorList>
            <person name="Chen Y."/>
            <person name="Dougan E. K."/>
            <person name="Chan C."/>
            <person name="Rhodes N."/>
            <person name="Thang M."/>
        </authorList>
    </citation>
    <scope>NUCLEOTIDE SEQUENCE</scope>
</reference>
<keyword evidence="6" id="KW-1185">Reference proteome</keyword>
<feature type="compositionally biased region" description="Low complexity" evidence="2">
    <location>
        <begin position="1564"/>
        <end position="1576"/>
    </location>
</feature>
<dbReference type="PANTHER" id="PTHR38899:SF1">
    <property type="entry name" value="PROTEIN KINASE"/>
    <property type="match status" value="1"/>
</dbReference>
<feature type="compositionally biased region" description="Polar residues" evidence="2">
    <location>
        <begin position="1628"/>
        <end position="1645"/>
    </location>
</feature>
<name>A0A9P1D8F5_9DINO</name>
<gene>
    <name evidence="3" type="ORF">C1SCF055_LOCUS31394</name>
</gene>
<feature type="coiled-coil region" evidence="1">
    <location>
        <begin position="864"/>
        <end position="898"/>
    </location>
</feature>
<protein>
    <submittedName>
        <fullName evidence="5">WWE domain-containing protein</fullName>
    </submittedName>
</protein>
<dbReference type="OrthoDB" id="430797at2759"/>
<sequence length="2047" mass="231487">MGQVNLKHLLWQLREQQSALSDVTLLRQEVLSLKLSCNVAKAEFQPVRESIEAMREGMKKERETSCEELQEVTSQLQELRAQQDRTETICIQMISNGKDLLQQISDCDSQCRQLQHRMDEGLEASKRQQMEASAAQKAAERAEDLVQQLKGTAVSWEERLTQLEKDLQHSKESVGTLREMVEQESSQRGHIEGQVLKDMQSMHRDLSELKQHRGVSDERMKELHEKFYSLSAQVLDDCKELASVQGRLGVCEKQGVSLTELQQNLQQLQSEQVLHSERLEHCQQLFDHEMHLHRSQEHSALSEELKDLQHHRERDAELLQQALSFGTALKTAEVRWENLLQESCGKLQARQAAAEVQLREVIESTGNLTKHSSKLEERTNLLHDECQKLQTDEQVNRADLHNRMKELATGSHSLNLELERQKNILPAMSQQLQQLSAESKKMDAQIEGQLQTAAQQASALGRASEEIGKLQKRTEEQMKECVRLSAEQSAASQKQSSFEAWSKTAEFKVAQLSDQLTDVHSQVLRCEALQPELNRLEKSMGDQARRNETAQSQVKELIYSSQRDLKVLIGEVKEELKEDIASQSQQLLQLSQQEASIQAEAAITRSEQVQLEKGFANCVERMARVETVSSSVASAMEKAEAQLEKGLANCVERMARVEGQESAHAASLDQTKAQIAEMNNQMKQEQEQLAGKIEETKTEQAESQERLAERLGDRLTSVEQLSSRLQALQEADSKLQTQQREDFKQELKQIHQLHQQHGESEALQQRMLREITELSDKLSAQREALEVKLAEDKQSVDVVDEKLQTLQAAVDDARMEDHQALQECLQVLDGHVGELQEQLRSSSFEQAQLTSSVRSAEKGFNTAMDSWKRGLDRLEERLQSSDLRLAQQSEKLAKLETTETLRETLAEEQDKLSSFQAAISLCEHQKALQAADQAQLQKRFEDLHGKTLPLLERYQEEMFESKEALKALQVELSGVKVQQKELKDEAALNEATAGVEFQGVHASAERAHARLDALESTGRLDSTRRQEQRLEELQAAQWSWSADKAALESQASSSRQRIEGLEKTLEAYLSKDLLESVRSEMDHLRSRLAAAEQQQVSSGLELRKLSLRLDAELAGVQAALRERLSEALATLPPLEEGLREQAHQLEVEVRCDSQAAIRMKSTCLLPQSLCWKDFLVAYRDVYIGKDMAKPGRAIFSEMMSRWAMQLRFSQRKGVKLSNAVAATDDLAALLVKEQKCGGSDVARFKEGVKILDTNSSLQLQLEELREAHGHLEAEHSRLVDQNKTQGQELFDHFLEVRHQIEDVQTNLVLPLADELRLAQNLVAMATAMAVTHDRFFVQPEEQEAYALRVFHRFPELFHTLGDPSLPALFDLSRSFVDLQDSGEQTVLRVQLHRAEPQATPQVFDVSTPQMEPKRPSDPLSVAFSSLEPLHLSEQGSENETQQPRKPTSTKPERARSPVEKKRMERGLMQKSTPALQADFSILGESGREKERPQAVKVQEPALSRNRSYNDEDEAWHPGQSSDEELTQRMRSRHTVQPLEVPGSASPMSSEGFGSESPFFPFKMGSKSLSSSSSTSTNAAVPHLPRTPSIFRDVEGASSRSLAGRRGLQLQLNKRRATPASVAEDDIDSNSLSPSNSMGVANSGVQLVSPPRRLSRTKTLPADLRHVQSRFVRPRPVAFPQRRNVIFFDWDDTLCPTSWIRKLLKEHLADAEEWLDEDLFLPREEEDWRDSIPSWFTQPLPDEPHIREIIKEVQSSCIKLIQVANSFGLVCIVTNAVPGWVDKTIKRWLPELRSYIGSGSAHCERPIKVIYAQKAYVEVDATLPFADEQGEYMLWKKAAMTGVLEELDSLYCSECEGPRYWQDAGNKRIANVLSIGDTEAEMMAAQLASVDFDCSRYLPRMGKQYCRDCGLEEPAGLPSSVHPRSFSMFSEDGVQSSGSEGFCFAKDPQPEPQKKLGGGYRHSVGVPWSGRWPWVKLIKLHEGCQGRRLATQMDEMCELLPKMIALRQHVRVNLDDDRKSRHSGWQFDALNCTEEDLQLERRLRVGTV</sequence>
<evidence type="ECO:0000256" key="2">
    <source>
        <dbReference type="SAM" id="MobiDB-lite"/>
    </source>
</evidence>
<feature type="region of interest" description="Disordered" evidence="2">
    <location>
        <begin position="1590"/>
        <end position="1648"/>
    </location>
</feature>
<proteinExistence type="predicted"/>
<feature type="coiled-coil region" evidence="1">
    <location>
        <begin position="1044"/>
        <end position="1094"/>
    </location>
</feature>
<feature type="compositionally biased region" description="Basic and acidic residues" evidence="2">
    <location>
        <begin position="1450"/>
        <end position="1467"/>
    </location>
</feature>
<dbReference type="EMBL" id="CAMXCT010003669">
    <property type="protein sequence ID" value="CAI4005690.1"/>
    <property type="molecule type" value="Genomic_DNA"/>
</dbReference>
<comment type="caution">
    <text evidence="3">The sequence shown here is derived from an EMBL/GenBank/DDBJ whole genome shotgun (WGS) entry which is preliminary data.</text>
</comment>
<feature type="coiled-coil region" evidence="1">
    <location>
        <begin position="251"/>
        <end position="278"/>
    </location>
</feature>
<feature type="coiled-coil region" evidence="1">
    <location>
        <begin position="533"/>
        <end position="593"/>
    </location>
</feature>
<evidence type="ECO:0000313" key="5">
    <source>
        <dbReference type="EMBL" id="CAL4793002.1"/>
    </source>
</evidence>
<feature type="coiled-coil region" evidence="1">
    <location>
        <begin position="768"/>
        <end position="816"/>
    </location>
</feature>
<dbReference type="SUPFAM" id="SSF56784">
    <property type="entry name" value="HAD-like"/>
    <property type="match status" value="1"/>
</dbReference>
<accession>A0A9P1D8F5</accession>
<evidence type="ECO:0000313" key="4">
    <source>
        <dbReference type="EMBL" id="CAL1159065.1"/>
    </source>
</evidence>
<feature type="region of interest" description="Disordered" evidence="2">
    <location>
        <begin position="1398"/>
        <end position="1552"/>
    </location>
</feature>
<feature type="coiled-coil region" evidence="1">
    <location>
        <begin position="1254"/>
        <end position="1281"/>
    </location>
</feature>
<keyword evidence="1" id="KW-0175">Coiled coil</keyword>
<dbReference type="PANTHER" id="PTHR38899">
    <property type="entry name" value="DOMAIN OOKINETE PROTEIN, PUTATIVE-RELATED"/>
    <property type="match status" value="1"/>
</dbReference>
<dbReference type="EMBL" id="CAMXCT020003669">
    <property type="protein sequence ID" value="CAL1159065.1"/>
    <property type="molecule type" value="Genomic_DNA"/>
</dbReference>